<evidence type="ECO:0000256" key="1">
    <source>
        <dbReference type="ARBA" id="ARBA00023002"/>
    </source>
</evidence>
<keyword evidence="4" id="KW-1185">Reference proteome</keyword>
<dbReference type="InterPro" id="IPR051267">
    <property type="entry name" value="STEAP_metalloreductase"/>
</dbReference>
<dbReference type="Gene3D" id="3.40.50.720">
    <property type="entry name" value="NAD(P)-binding Rossmann-like Domain"/>
    <property type="match status" value="1"/>
</dbReference>
<dbReference type="InterPro" id="IPR036291">
    <property type="entry name" value="NAD(P)-bd_dom_sf"/>
</dbReference>
<evidence type="ECO:0000313" key="3">
    <source>
        <dbReference type="EMBL" id="MBO3744070.1"/>
    </source>
</evidence>
<dbReference type="Proteomes" id="UP000679690">
    <property type="component" value="Unassembled WGS sequence"/>
</dbReference>
<dbReference type="PANTHER" id="PTHR14239:SF10">
    <property type="entry name" value="REDUCTASE"/>
    <property type="match status" value="1"/>
</dbReference>
<accession>A0ABS3UZR4</accession>
<dbReference type="EMBL" id="JAGFNS010000052">
    <property type="protein sequence ID" value="MBO3744070.1"/>
    <property type="molecule type" value="Genomic_DNA"/>
</dbReference>
<feature type="domain" description="Pyrroline-5-carboxylate reductase catalytic N-terminal" evidence="2">
    <location>
        <begin position="2"/>
        <end position="93"/>
    </location>
</feature>
<protein>
    <submittedName>
        <fullName evidence="3">NAD(P)-binding domain-containing protein</fullName>
    </submittedName>
</protein>
<name>A0ABS3UZR4_9ACTN</name>
<reference evidence="3 4" key="1">
    <citation type="submission" date="2021-03" db="EMBL/GenBank/DDBJ databases">
        <title>Actinoplanes flavus sp. nov., a novel actinomycete isolated from Coconut Palm rhizosphere soil.</title>
        <authorList>
            <person name="Luo X."/>
        </authorList>
    </citation>
    <scope>NUCLEOTIDE SEQUENCE [LARGE SCALE GENOMIC DNA]</scope>
    <source>
        <strain evidence="3 4">NEAU-H7</strain>
    </source>
</reference>
<dbReference type="SUPFAM" id="SSF51735">
    <property type="entry name" value="NAD(P)-binding Rossmann-fold domains"/>
    <property type="match status" value="1"/>
</dbReference>
<organism evidence="3 4">
    <name type="scientific">Actinoplanes flavus</name>
    <dbReference type="NCBI Taxonomy" id="2820290"/>
    <lineage>
        <taxon>Bacteria</taxon>
        <taxon>Bacillati</taxon>
        <taxon>Actinomycetota</taxon>
        <taxon>Actinomycetes</taxon>
        <taxon>Micromonosporales</taxon>
        <taxon>Micromonosporaceae</taxon>
        <taxon>Actinoplanes</taxon>
    </lineage>
</organism>
<comment type="caution">
    <text evidence="3">The sequence shown here is derived from an EMBL/GenBank/DDBJ whole genome shotgun (WGS) entry which is preliminary data.</text>
</comment>
<dbReference type="InterPro" id="IPR028939">
    <property type="entry name" value="P5C_Rdtase_cat_N"/>
</dbReference>
<evidence type="ECO:0000313" key="4">
    <source>
        <dbReference type="Proteomes" id="UP000679690"/>
    </source>
</evidence>
<keyword evidence="1" id="KW-0560">Oxidoreductase</keyword>
<dbReference type="Pfam" id="PF03807">
    <property type="entry name" value="F420_oxidored"/>
    <property type="match status" value="1"/>
</dbReference>
<dbReference type="RefSeq" id="WP_208473309.1">
    <property type="nucleotide sequence ID" value="NZ_JAGFNS010000052.1"/>
</dbReference>
<sequence>MRIGVIGAGRLGGTLARWCAESGHEVAVTSRHPERLRAEVGRDDAPLRVMPVPQAAAFGDVVIFSPNWSSAREAIDMTGGALVDKVVIDATNPEPDGAPGPGGLAGIGMPDGMSGLETLIEWAPEAHWAKAFNTMSAEVLSRRRGHDPLLTEYVCTDQRDAREAATRIIRDLGFAPFYVGGPHAALLTETGGPLRMLEVDVEDATDVLAEALTTLR</sequence>
<evidence type="ECO:0000259" key="2">
    <source>
        <dbReference type="Pfam" id="PF03807"/>
    </source>
</evidence>
<proteinExistence type="predicted"/>
<dbReference type="PANTHER" id="PTHR14239">
    <property type="entry name" value="DUDULIN-RELATED"/>
    <property type="match status" value="1"/>
</dbReference>
<gene>
    <name evidence="3" type="ORF">J5X75_41910</name>
</gene>